<organism evidence="2 3">
    <name type="scientific">Symbiochloris irregularis</name>
    <dbReference type="NCBI Taxonomy" id="706552"/>
    <lineage>
        <taxon>Eukaryota</taxon>
        <taxon>Viridiplantae</taxon>
        <taxon>Chlorophyta</taxon>
        <taxon>core chlorophytes</taxon>
        <taxon>Trebouxiophyceae</taxon>
        <taxon>Trebouxiales</taxon>
        <taxon>Trebouxiaceae</taxon>
        <taxon>Symbiochloris</taxon>
    </lineage>
</organism>
<feature type="region of interest" description="Disordered" evidence="1">
    <location>
        <begin position="145"/>
        <end position="169"/>
    </location>
</feature>
<dbReference type="AlphaFoldDB" id="A0AAW1PE59"/>
<reference evidence="2 3" key="1">
    <citation type="journal article" date="2024" name="Nat. Commun.">
        <title>Phylogenomics reveals the evolutionary origins of lichenization in chlorophyte algae.</title>
        <authorList>
            <person name="Puginier C."/>
            <person name="Libourel C."/>
            <person name="Otte J."/>
            <person name="Skaloud P."/>
            <person name="Haon M."/>
            <person name="Grisel S."/>
            <person name="Petersen M."/>
            <person name="Berrin J.G."/>
            <person name="Delaux P.M."/>
            <person name="Dal Grande F."/>
            <person name="Keller J."/>
        </authorList>
    </citation>
    <scope>NUCLEOTIDE SEQUENCE [LARGE SCALE GENOMIC DNA]</scope>
    <source>
        <strain evidence="2 3">SAG 2036</strain>
    </source>
</reference>
<feature type="compositionally biased region" description="Polar residues" evidence="1">
    <location>
        <begin position="100"/>
        <end position="109"/>
    </location>
</feature>
<keyword evidence="3" id="KW-1185">Reference proteome</keyword>
<sequence>MTRIVYSFEEVGKGTALVLSRRKNTHTLTRLAYNYAKQAVIRTKFSNGTCTTAFSPSKRLGFTAIPIGKICTTALGNGSTLGGLYNAKPLEAFPNRAAQPANTPSNSIPDGQMRKSSIAPPATRIDVKALHLSTLGPQAEEMTFRASISPPAQQLSQGTLPQAARRWAG</sequence>
<protein>
    <submittedName>
        <fullName evidence="2">Uncharacterized protein</fullName>
    </submittedName>
</protein>
<feature type="compositionally biased region" description="Polar residues" evidence="1">
    <location>
        <begin position="150"/>
        <end position="160"/>
    </location>
</feature>
<evidence type="ECO:0000313" key="3">
    <source>
        <dbReference type="Proteomes" id="UP001465755"/>
    </source>
</evidence>
<feature type="region of interest" description="Disordered" evidence="1">
    <location>
        <begin position="95"/>
        <end position="117"/>
    </location>
</feature>
<dbReference type="EMBL" id="JALJOQ010000027">
    <property type="protein sequence ID" value="KAK9808080.1"/>
    <property type="molecule type" value="Genomic_DNA"/>
</dbReference>
<gene>
    <name evidence="2" type="ORF">WJX73_003609</name>
</gene>
<proteinExistence type="predicted"/>
<comment type="caution">
    <text evidence="2">The sequence shown here is derived from an EMBL/GenBank/DDBJ whole genome shotgun (WGS) entry which is preliminary data.</text>
</comment>
<name>A0AAW1PE59_9CHLO</name>
<evidence type="ECO:0000256" key="1">
    <source>
        <dbReference type="SAM" id="MobiDB-lite"/>
    </source>
</evidence>
<evidence type="ECO:0000313" key="2">
    <source>
        <dbReference type="EMBL" id="KAK9808080.1"/>
    </source>
</evidence>
<dbReference type="Proteomes" id="UP001465755">
    <property type="component" value="Unassembled WGS sequence"/>
</dbReference>
<accession>A0AAW1PE59</accession>